<comment type="caution">
    <text evidence="4">The sequence shown here is derived from an EMBL/GenBank/DDBJ whole genome shotgun (WGS) entry which is preliminary data.</text>
</comment>
<dbReference type="CDD" id="cd00198">
    <property type="entry name" value="vWFA"/>
    <property type="match status" value="1"/>
</dbReference>
<dbReference type="PANTHER" id="PTHR22796:SF1">
    <property type="entry name" value="VWFA DOMAIN-CONTAINING PROTEIN"/>
    <property type="match status" value="1"/>
</dbReference>
<protein>
    <submittedName>
        <fullName evidence="4">8028_t:CDS:1</fullName>
    </submittedName>
</protein>
<proteinExistence type="predicted"/>
<sequence length="2325" mass="268106">MEDTDMNDSAVLVSPPHTSTTSSSLLTQDENELDTRDDFPMELDYNDNNSVTDDNDCIGDDSDDEASSNEYQDEPSFHESEYRDEASSNESESREPYDSQTNYGKDLAEYIPGLYRLLDLCKDDGTNGFVDKITISRDYLEKLCNNYVPSSFKTISEIDFTKLNSISIHLIGCYGNHALIAGLLKKKGIIDQQIHDALVASNSSDNTNKSSLRPGIYLLVVSSDLGLVIHWPEVGCYEENASSQCKKNATNLHRYLTKLTDHQLCLMDGKDLESFDWNLDSSDKSDRDSDDENGSHYKFEVKLIQEEQENFKLQPGFKLDLPSKVKNEIVNHAHDDIPLYPIVVESSTCRSFATRQLAFRLCTSTPTIPQIDFACELQKKLRNRTLRFDREKMNMKSLEILIKHGLSMEDELLSQLRNAIAVAKLRFEKKKDQERNAIKKDTELISNLAWEKLRSCYSQFEEMIDSSSQAIISDYDLVRIRSNYPKIDEQIDEKIDINSKSWIRLKRRYYLNMIIIVEVYQFIKSNGSCNEAITESAIQLFYAMFMDGENDAHKLISKYEEKLTSLACKLPTFFAGISFTPENINRFVGDSIKRAQDTTDIRFIQEFMNLEFFDGFNGIKNKVVVAFFEEYQKWRKSVFPSNIKDILPKSSINKQVLEKLNYEYEKEVREIQAREFQRICDVLEEKYRNGFMKLNIINVTESESGFRFHHEIEEILTEQLHVTIYETSLDQSDTHRLQEDEFHVPDIALKRGQEVASFHLDPRVYDIRNISQFENRKFLLVLYNKKSQKIEIFLDTAERLAQNFKSKSSFKPIKTLSVEDKFLIAINDSKKLIAIYHTKKAELDVFNFIEGQAMYPRNPKIQLKHWYNNNAPTIQHFLFINSTEELCFVERSGRTRIFNLINQQFRPTTCDLPSDAAKILSSPDGSCIVAFVRENSGPKTPYVDDNTDSEYTDSEDDGTVALTNKAKEICRAYVYFCSTFGYSNYKVINLPPTLQSLEFLQFSCINKLQTHLMSLDLKNGRFSSSIVKITLEKTQYRFQKQKQTLGSARLIDSNNDYAHIEGRNTHFQSDQKVQKGEYIVLMGERFKVIDVISDTMLRVTGNFKPTSKFNSWTEFRIEPKTKLNGLIDAYKLMFEKYPVESYVDPEQDRFINLKIVLDIDDDEVENYCEKFESYITETFEGLKRTTKKPTSILKRFSTSVIPFQELHIEHLTRYSSNYKLGEWIIQLCCLIPIQIAIARNNLFQPLRDGLASNDMEHDDGSGHHVDSIAKNISFGWYEGIFKYFGDKKVKVVSSMGEQSCGKSFMLNHLVGTTFDGSVMRCVDGVWMSLVNTKDYIYVTLNFEGLKFLEKSSQEDMFLTLFNTVISNLILFKNKFTVNKDMSSIFQRFQDGAMLFDPDPKIFQARLCIIIKDVPKADKEDIVREFQSKISQLVSEGGKDNFISRMYKGGLDIIPWPMFNDAGWFKTLSNVNKDLEKQKAKYENARTFLQNTKLIMAKLKICDWGSLDESLIQIRVATLKGLLSVAVSYGLEQKSPDFEPLKNHDTGEPIEDQIDKFSTILFDFNGTDDEILADTDIQLYEDSSSFVELSEDLREYFGTYVQPREVSSDDTKWFQNLNNFFRYVVERRVDRVTDWYRQNTTNFPQDNSDIVNGRFAMEQELNNLMRLWTLCGLTCYQCGLKCVKNREHEDEHDCLTDHKCHFNCQFTEQHNLRLIPSCNYKAGHEGMHVCSKIKIHLCGQKCSLHNKRNCLKVCAKKIGHHDEHICQSTRHFCEENCSLSTKTHKGVVYKCPNKCIVPCEDQHETHRCEDVTCPIQCPFPNCKKKCQSSDHFHSNSKSRVDHFCGDEHQCRELCEESGICKVVIAKQGVNKESEKESFTKYVQSSERLKCIKKIPQNEFKHPGKHSHEEDGFHFCDAKCQFCECFCTLPHGHTQLHDTKHGNMIPNQFSDDEEYAGYKSINQGKFVPCNLYCKDLGRHRHVDYCQDEKACKLGQDIQHIDNNEKPINDKPLDFISHRLFWERTDPYSVQEQQEFAKCDHECSDEKHSQGSTNAQIKSFCELPLFHAPFDPSSNPPNNYGHISSDGHYYNCENPDTREAAAFHIVFVLDRSESMSYNDMKPSPWTSIFKEMKANHNNRLGAAYNAVYQFMETRLTSTQENQNQSSPTLRDSISLILFDHNVIVPFENRNLTESGALLKTMLQYKTGGGKNFDLAIKKAGDLIYSYFDPTKTNVIILLSDGECGIPTTQLKNICKTNQTKGSPLYLYTVSINNDSQSQPLEEMARIAQSYHPPNTSSGALRCQFIRATNEPNLVNHFSSVAESLKKHT</sequence>
<accession>A0A9N8V5V5</accession>
<organism evidence="4 5">
    <name type="scientific">Funneliformis caledonium</name>
    <dbReference type="NCBI Taxonomy" id="1117310"/>
    <lineage>
        <taxon>Eukaryota</taxon>
        <taxon>Fungi</taxon>
        <taxon>Fungi incertae sedis</taxon>
        <taxon>Mucoromycota</taxon>
        <taxon>Glomeromycotina</taxon>
        <taxon>Glomeromycetes</taxon>
        <taxon>Glomerales</taxon>
        <taxon>Glomeraceae</taxon>
        <taxon>Funneliformis</taxon>
    </lineage>
</organism>
<dbReference type="InterPro" id="IPR027417">
    <property type="entry name" value="P-loop_NTPase"/>
</dbReference>
<name>A0A9N8V5V5_9GLOM</name>
<dbReference type="InterPro" id="IPR036465">
    <property type="entry name" value="vWFA_dom_sf"/>
</dbReference>
<evidence type="ECO:0000256" key="2">
    <source>
        <dbReference type="SAM" id="MobiDB-lite"/>
    </source>
</evidence>
<dbReference type="PROSITE" id="PS50234">
    <property type="entry name" value="VWFA"/>
    <property type="match status" value="1"/>
</dbReference>
<dbReference type="SUPFAM" id="SSF53300">
    <property type="entry name" value="vWA-like"/>
    <property type="match status" value="1"/>
</dbReference>
<feature type="compositionally biased region" description="Basic and acidic residues" evidence="2">
    <location>
        <begin position="75"/>
        <end position="97"/>
    </location>
</feature>
<gene>
    <name evidence="4" type="ORF">FCALED_LOCUS308</name>
</gene>
<evidence type="ECO:0000256" key="1">
    <source>
        <dbReference type="SAM" id="Coils"/>
    </source>
</evidence>
<dbReference type="SUPFAM" id="SSF52540">
    <property type="entry name" value="P-loop containing nucleoside triphosphate hydrolases"/>
    <property type="match status" value="1"/>
</dbReference>
<dbReference type="EMBL" id="CAJVPQ010000028">
    <property type="protein sequence ID" value="CAG8438275.1"/>
    <property type="molecule type" value="Genomic_DNA"/>
</dbReference>
<evidence type="ECO:0000313" key="4">
    <source>
        <dbReference type="EMBL" id="CAG8438275.1"/>
    </source>
</evidence>
<dbReference type="SMART" id="SM00327">
    <property type="entry name" value="VWA"/>
    <property type="match status" value="1"/>
</dbReference>
<feature type="compositionally biased region" description="Acidic residues" evidence="2">
    <location>
        <begin position="53"/>
        <end position="73"/>
    </location>
</feature>
<dbReference type="InterPro" id="IPR002035">
    <property type="entry name" value="VWF_A"/>
</dbReference>
<dbReference type="Gene3D" id="3.40.50.410">
    <property type="entry name" value="von Willebrand factor, type A domain"/>
    <property type="match status" value="1"/>
</dbReference>
<evidence type="ECO:0000259" key="3">
    <source>
        <dbReference type="PROSITE" id="PS50234"/>
    </source>
</evidence>
<dbReference type="OrthoDB" id="2343366at2759"/>
<feature type="region of interest" description="Disordered" evidence="2">
    <location>
        <begin position="1"/>
        <end position="103"/>
    </location>
</feature>
<feature type="compositionally biased region" description="Low complexity" evidence="2">
    <location>
        <begin position="18"/>
        <end position="27"/>
    </location>
</feature>
<feature type="domain" description="VWFA" evidence="3">
    <location>
        <begin position="2101"/>
        <end position="2321"/>
    </location>
</feature>
<dbReference type="Proteomes" id="UP000789570">
    <property type="component" value="Unassembled WGS sequence"/>
</dbReference>
<dbReference type="PANTHER" id="PTHR22796">
    <property type="entry name" value="URG4-RELATED"/>
    <property type="match status" value="1"/>
</dbReference>
<evidence type="ECO:0000313" key="5">
    <source>
        <dbReference type="Proteomes" id="UP000789570"/>
    </source>
</evidence>
<feature type="coiled-coil region" evidence="1">
    <location>
        <begin position="1464"/>
        <end position="1491"/>
    </location>
</feature>
<dbReference type="Gene3D" id="3.40.50.300">
    <property type="entry name" value="P-loop containing nucleotide triphosphate hydrolases"/>
    <property type="match status" value="1"/>
</dbReference>
<keyword evidence="5" id="KW-1185">Reference proteome</keyword>
<keyword evidence="1" id="KW-0175">Coiled coil</keyword>
<reference evidence="4" key="1">
    <citation type="submission" date="2021-06" db="EMBL/GenBank/DDBJ databases">
        <authorList>
            <person name="Kallberg Y."/>
            <person name="Tangrot J."/>
            <person name="Rosling A."/>
        </authorList>
    </citation>
    <scope>NUCLEOTIDE SEQUENCE</scope>
    <source>
        <strain evidence="4">UK204</strain>
    </source>
</reference>
<dbReference type="Pfam" id="PF13519">
    <property type="entry name" value="VWA_2"/>
    <property type="match status" value="1"/>
</dbReference>